<dbReference type="STRING" id="1579316.RC74_01905"/>
<dbReference type="RefSeq" id="WP_039004523.1">
    <property type="nucleotide sequence ID" value="NZ_CP014327.1"/>
</dbReference>
<dbReference type="GO" id="GO:0008310">
    <property type="term" value="F:single-stranded DNA 3'-5' DNA exonuclease activity"/>
    <property type="evidence" value="ECO:0007669"/>
    <property type="project" value="InterPro"/>
</dbReference>
<reference evidence="2 3" key="1">
    <citation type="submission" date="2016-02" db="EMBL/GenBank/DDBJ databases">
        <title>Complete genome sequence of Halocynthiibacter arcticus PAMC 20958t from arctic marine sediment.</title>
        <authorList>
            <person name="Lee Y.M."/>
            <person name="Baek K."/>
            <person name="Lee H.K."/>
            <person name="Shin S.C."/>
        </authorList>
    </citation>
    <scope>NUCLEOTIDE SEQUENCE [LARGE SCALE GENOMIC DNA]</scope>
    <source>
        <strain evidence="2">PAMC 20958</strain>
    </source>
</reference>
<keyword evidence="3" id="KW-1185">Reference proteome</keyword>
<dbReference type="Pfam" id="PF26016">
    <property type="entry name" value="ExoI_C"/>
    <property type="match status" value="1"/>
</dbReference>
<proteinExistence type="predicted"/>
<sequence>MQAVFDLHCAPAEVLNLSEDDLAEETKGPNRALRTVYANRIPALVDLGLAPDLETATDLPLTEIVRRAAVMSADGHFAVRVGMAMAQRYPPFEPAQVVESRMYAGFPNRADESRMQAFHAAGWDDRAEIAETIEDDRYRELARRRVFMYAPEAIPTAQRDQLQTWLENRQHGREGIEAGRTISEAIEELNKDTTAYEAREIKAIRSWLQEF</sequence>
<feature type="domain" description="ExoI C-terminal" evidence="1">
    <location>
        <begin position="93"/>
        <end position="211"/>
    </location>
</feature>
<gene>
    <name evidence="2" type="ORF">RC74_01905</name>
</gene>
<evidence type="ECO:0000313" key="3">
    <source>
        <dbReference type="Proteomes" id="UP000070371"/>
    </source>
</evidence>
<accession>A0A126UWT6</accession>
<dbReference type="Proteomes" id="UP000070371">
    <property type="component" value="Chromosome"/>
</dbReference>
<dbReference type="PROSITE" id="PS51785">
    <property type="entry name" value="EXOI_C"/>
    <property type="match status" value="1"/>
</dbReference>
<dbReference type="AlphaFoldDB" id="A0A126UWT6"/>
<evidence type="ECO:0000313" key="2">
    <source>
        <dbReference type="EMBL" id="AML50185.1"/>
    </source>
</evidence>
<dbReference type="Gene3D" id="1.20.1280.70">
    <property type="entry name" value="Exonuclease ExoI, domain 3"/>
    <property type="match status" value="1"/>
</dbReference>
<dbReference type="KEGG" id="hat:RC74_01905"/>
<dbReference type="InterPro" id="IPR058561">
    <property type="entry name" value="Exonuc_1_C"/>
</dbReference>
<dbReference type="GO" id="GO:0006281">
    <property type="term" value="P:DNA repair"/>
    <property type="evidence" value="ECO:0007669"/>
    <property type="project" value="InterPro"/>
</dbReference>
<name>A0A126UWT6_9RHOB</name>
<dbReference type="SUPFAM" id="SSF53098">
    <property type="entry name" value="Ribonuclease H-like"/>
    <property type="match status" value="1"/>
</dbReference>
<evidence type="ECO:0000259" key="1">
    <source>
        <dbReference type="PROSITE" id="PS51785"/>
    </source>
</evidence>
<organism evidence="2 3">
    <name type="scientific">Falsihalocynthiibacter arcticus</name>
    <dbReference type="NCBI Taxonomy" id="1579316"/>
    <lineage>
        <taxon>Bacteria</taxon>
        <taxon>Pseudomonadati</taxon>
        <taxon>Pseudomonadota</taxon>
        <taxon>Alphaproteobacteria</taxon>
        <taxon>Rhodobacterales</taxon>
        <taxon>Roseobacteraceae</taxon>
        <taxon>Falsihalocynthiibacter</taxon>
    </lineage>
</organism>
<dbReference type="InterPro" id="IPR012337">
    <property type="entry name" value="RNaseH-like_sf"/>
</dbReference>
<protein>
    <recommendedName>
        <fullName evidence="1">ExoI C-terminal domain-containing protein</fullName>
    </recommendedName>
</protein>
<dbReference type="EMBL" id="CP014327">
    <property type="protein sequence ID" value="AML50185.1"/>
    <property type="molecule type" value="Genomic_DNA"/>
</dbReference>